<dbReference type="Proteomes" id="UP001230188">
    <property type="component" value="Unassembled WGS sequence"/>
</dbReference>
<gene>
    <name evidence="6" type="ORF">CTAYLR_001310</name>
</gene>
<feature type="transmembrane region" description="Helical" evidence="3">
    <location>
        <begin position="36"/>
        <end position="61"/>
    </location>
</feature>
<keyword evidence="3" id="KW-0472">Membrane</keyword>
<dbReference type="Pfam" id="PF13439">
    <property type="entry name" value="Glyco_transf_4"/>
    <property type="match status" value="1"/>
</dbReference>
<dbReference type="Pfam" id="PF00534">
    <property type="entry name" value="Glycos_transf_1"/>
    <property type="match status" value="1"/>
</dbReference>
<evidence type="ECO:0000256" key="1">
    <source>
        <dbReference type="ARBA" id="ARBA00022676"/>
    </source>
</evidence>
<evidence type="ECO:0000259" key="4">
    <source>
        <dbReference type="Pfam" id="PF00534"/>
    </source>
</evidence>
<keyword evidence="3" id="KW-1133">Transmembrane helix</keyword>
<organism evidence="6 7">
    <name type="scientific">Chrysophaeum taylorii</name>
    <dbReference type="NCBI Taxonomy" id="2483200"/>
    <lineage>
        <taxon>Eukaryota</taxon>
        <taxon>Sar</taxon>
        <taxon>Stramenopiles</taxon>
        <taxon>Ochrophyta</taxon>
        <taxon>Pelagophyceae</taxon>
        <taxon>Pelagomonadales</taxon>
        <taxon>Pelagomonadaceae</taxon>
        <taxon>Chrysophaeum</taxon>
    </lineage>
</organism>
<keyword evidence="7" id="KW-1185">Reference proteome</keyword>
<feature type="domain" description="Glycosyl transferase family 1" evidence="4">
    <location>
        <begin position="352"/>
        <end position="471"/>
    </location>
</feature>
<dbReference type="PANTHER" id="PTHR45947:SF3">
    <property type="entry name" value="SULFOQUINOVOSYL TRANSFERASE SQD2"/>
    <property type="match status" value="1"/>
</dbReference>
<dbReference type="InterPro" id="IPR028098">
    <property type="entry name" value="Glyco_trans_4-like_N"/>
</dbReference>
<dbReference type="GO" id="GO:0016757">
    <property type="term" value="F:glycosyltransferase activity"/>
    <property type="evidence" value="ECO:0007669"/>
    <property type="project" value="UniProtKB-KW"/>
</dbReference>
<dbReference type="SUPFAM" id="SSF53756">
    <property type="entry name" value="UDP-Glycosyltransferase/glycogen phosphorylase"/>
    <property type="match status" value="1"/>
</dbReference>
<dbReference type="EMBL" id="JAQMWT010000379">
    <property type="protein sequence ID" value="KAJ8602467.1"/>
    <property type="molecule type" value="Genomic_DNA"/>
</dbReference>
<dbReference type="InterPro" id="IPR050194">
    <property type="entry name" value="Glycosyltransferase_grp1"/>
</dbReference>
<proteinExistence type="predicted"/>
<dbReference type="AlphaFoldDB" id="A0AAD7UDE6"/>
<name>A0AAD7UDE6_9STRA</name>
<comment type="caution">
    <text evidence="6">The sequence shown here is derived from an EMBL/GenBank/DDBJ whole genome shotgun (WGS) entry which is preliminary data.</text>
</comment>
<feature type="transmembrane region" description="Helical" evidence="3">
    <location>
        <begin position="563"/>
        <end position="584"/>
    </location>
</feature>
<keyword evidence="1" id="KW-0328">Glycosyltransferase</keyword>
<feature type="compositionally biased region" description="Basic residues" evidence="2">
    <location>
        <begin position="1"/>
        <end position="13"/>
    </location>
</feature>
<evidence type="ECO:0000313" key="7">
    <source>
        <dbReference type="Proteomes" id="UP001230188"/>
    </source>
</evidence>
<dbReference type="PANTHER" id="PTHR45947">
    <property type="entry name" value="SULFOQUINOVOSYL TRANSFERASE SQD2"/>
    <property type="match status" value="1"/>
</dbReference>
<reference evidence="6" key="1">
    <citation type="submission" date="2023-01" db="EMBL/GenBank/DDBJ databases">
        <title>Metagenome sequencing of chrysophaentin producing Chrysophaeum taylorii.</title>
        <authorList>
            <person name="Davison J."/>
            <person name="Bewley C."/>
        </authorList>
    </citation>
    <scope>NUCLEOTIDE SEQUENCE</scope>
    <source>
        <strain evidence="6">NIES-1699</strain>
    </source>
</reference>
<evidence type="ECO:0000259" key="5">
    <source>
        <dbReference type="Pfam" id="PF13439"/>
    </source>
</evidence>
<sequence length="626" mass="69659">MNHVAAQKKKKKMMSSSSSSSFGEGRPKDAKDAKRITLPMVVILTYVILAFVPRLALYGFIFVVGQMCRAVAKLVCHSVGAPHAANKRVLIITDYMPPQVHGIALRVSQYTKYLRAAGHEVHVYTCCVESRACTSFDHPTLPFVSNPFNLGNQISYSVGVKLAWALGAESWDVVHVFYPSMLGLFVLPACRWRGIASYCSHHVDIDHYARKYIQIDDWPVLQVVARAVVGALYDICYRLPATFWGDVNASMTRVFVEQHLPLAAKHSHVATIGSGVDADRFNRGRPNTTITNGGGGGGGGGGGDSRRRLRHQSTADDPDDDDKNESAKNHASNLLWLWVDKDCHDEREALCRRIGAPNTAQVWLMVQRLAPEKDTHVALEALALMSRRARAGADVPYLVIAGDGPAREGLEQRAEELFPSKDRAPRIHFLGSVNNARLPTLYRACDVFVTCSRSETFGLTVTEALACGATVALPMCPVFDELYGDVLPPAWRYDADDPRGAEAALVDAVEIAASRQAKEWLRKHPVEVSWEAAAKDLDEQYTDAITRSHTKYSTTRQFIQKRLIHLCRASILAVSFYFILSFYYRKMFCTDDVLYFCHSVVFPTVPRRIRIVALFTSIIALEWAHC</sequence>
<evidence type="ECO:0000256" key="2">
    <source>
        <dbReference type="SAM" id="MobiDB-lite"/>
    </source>
</evidence>
<keyword evidence="3" id="KW-0812">Transmembrane</keyword>
<keyword evidence="1" id="KW-0808">Transferase</keyword>
<protein>
    <submittedName>
        <fullName evidence="6">Uncharacterized protein</fullName>
    </submittedName>
</protein>
<dbReference type="InterPro" id="IPR001296">
    <property type="entry name" value="Glyco_trans_1"/>
</dbReference>
<feature type="region of interest" description="Disordered" evidence="2">
    <location>
        <begin position="277"/>
        <end position="327"/>
    </location>
</feature>
<evidence type="ECO:0000313" key="6">
    <source>
        <dbReference type="EMBL" id="KAJ8602467.1"/>
    </source>
</evidence>
<feature type="region of interest" description="Disordered" evidence="2">
    <location>
        <begin position="1"/>
        <end position="29"/>
    </location>
</feature>
<dbReference type="Gene3D" id="3.40.50.2000">
    <property type="entry name" value="Glycogen Phosphorylase B"/>
    <property type="match status" value="2"/>
</dbReference>
<feature type="compositionally biased region" description="Gly residues" evidence="2">
    <location>
        <begin position="292"/>
        <end position="303"/>
    </location>
</feature>
<evidence type="ECO:0000256" key="3">
    <source>
        <dbReference type="SAM" id="Phobius"/>
    </source>
</evidence>
<feature type="domain" description="Glycosyltransferase subfamily 4-like N-terminal" evidence="5">
    <location>
        <begin position="102"/>
        <end position="218"/>
    </location>
</feature>
<accession>A0AAD7UDE6</accession>